<accession>A0A6D2HWS6</accession>
<keyword evidence="4" id="KW-1185">Reference proteome</keyword>
<dbReference type="AlphaFoldDB" id="A0A6D2HWS6"/>
<gene>
    <name evidence="3" type="ORF">MERR_LOCUS5674</name>
</gene>
<dbReference type="OrthoDB" id="1112887at2759"/>
<evidence type="ECO:0000313" key="3">
    <source>
        <dbReference type="EMBL" id="CAA7018439.1"/>
    </source>
</evidence>
<comment type="caution">
    <text evidence="3">The sequence shown here is derived from an EMBL/GenBank/DDBJ whole genome shotgun (WGS) entry which is preliminary data.</text>
</comment>
<dbReference type="PANTHER" id="PTHR31111">
    <property type="entry name" value="BNAA05G37150D PROTEIN-RELATED"/>
    <property type="match status" value="1"/>
</dbReference>
<proteinExistence type="predicted"/>
<dbReference type="PANTHER" id="PTHR31111:SF94">
    <property type="entry name" value="E3 UBIQUITIN-PROTEIN LIGASE SGIP1"/>
    <property type="match status" value="1"/>
</dbReference>
<sequence>MTKWMEYVSDDNVTETGSNEHSSTSILQFSFLRRVRVKPAQKLHVSEEEKETVSRSSTRCSLISGGEREYFDPILVDVIINIFSKSPTKSMAKFRCVSKLWSSIVRPPYYKELFPIRSPPKFLFTFVGGGKVFYYTSPQPQDPVEDSSLVATRHHTHPVTNLSLVFGPVHGLVCHQCVGENYIVVVVSNPVTGQYVTLPKLMMTTKLVDAKSYLGFDPVEKQFKVLCVSWTLCGTEKDLSVEHQVLTLEKGMRNVLWRKMDSRSIPFCAQTQSDDGICINGILYYYTKTLDERIMIGCFDVRSERLDLIPFILEDSIYTLINYKGKLGVVHNCHAKDFVLWVLEEQEWSIRVYEKPLQWRRGLCSKEAVGVTDRGELLFCSKHKVEVPFYIFYYNVESNTVVRVRVEVPAFGSFKWPRLYTFPNYIEHVKLM</sequence>
<evidence type="ECO:0008006" key="5">
    <source>
        <dbReference type="Google" id="ProtNLM"/>
    </source>
</evidence>
<dbReference type="InterPro" id="IPR036047">
    <property type="entry name" value="F-box-like_dom_sf"/>
</dbReference>
<dbReference type="InterPro" id="IPR017451">
    <property type="entry name" value="F-box-assoc_interact_dom"/>
</dbReference>
<organism evidence="3 4">
    <name type="scientific">Microthlaspi erraticum</name>
    <dbReference type="NCBI Taxonomy" id="1685480"/>
    <lineage>
        <taxon>Eukaryota</taxon>
        <taxon>Viridiplantae</taxon>
        <taxon>Streptophyta</taxon>
        <taxon>Embryophyta</taxon>
        <taxon>Tracheophyta</taxon>
        <taxon>Spermatophyta</taxon>
        <taxon>Magnoliopsida</taxon>
        <taxon>eudicotyledons</taxon>
        <taxon>Gunneridae</taxon>
        <taxon>Pentapetalae</taxon>
        <taxon>rosids</taxon>
        <taxon>malvids</taxon>
        <taxon>Brassicales</taxon>
        <taxon>Brassicaceae</taxon>
        <taxon>Coluteocarpeae</taxon>
        <taxon>Microthlaspi</taxon>
    </lineage>
</organism>
<feature type="domain" description="F-box" evidence="1">
    <location>
        <begin position="77"/>
        <end position="108"/>
    </location>
</feature>
<dbReference type="NCBIfam" id="TIGR01640">
    <property type="entry name" value="F_box_assoc_1"/>
    <property type="match status" value="1"/>
</dbReference>
<dbReference type="InterPro" id="IPR013187">
    <property type="entry name" value="F-box-assoc_dom_typ3"/>
</dbReference>
<dbReference type="InterPro" id="IPR001810">
    <property type="entry name" value="F-box_dom"/>
</dbReference>
<feature type="domain" description="F-box associated beta-propeller type 3" evidence="2">
    <location>
        <begin position="122"/>
        <end position="426"/>
    </location>
</feature>
<dbReference type="Proteomes" id="UP000467841">
    <property type="component" value="Unassembled WGS sequence"/>
</dbReference>
<dbReference type="EMBL" id="CACVBM020000388">
    <property type="protein sequence ID" value="CAA7018439.1"/>
    <property type="molecule type" value="Genomic_DNA"/>
</dbReference>
<reference evidence="3" key="1">
    <citation type="submission" date="2020-01" db="EMBL/GenBank/DDBJ databases">
        <authorList>
            <person name="Mishra B."/>
        </authorList>
    </citation>
    <scope>NUCLEOTIDE SEQUENCE [LARGE SCALE GENOMIC DNA]</scope>
</reference>
<protein>
    <recommendedName>
        <fullName evidence="5">F-box domain-containing protein</fullName>
    </recommendedName>
</protein>
<dbReference type="Pfam" id="PF08268">
    <property type="entry name" value="FBA_3"/>
    <property type="match status" value="1"/>
</dbReference>
<dbReference type="Pfam" id="PF00646">
    <property type="entry name" value="F-box"/>
    <property type="match status" value="1"/>
</dbReference>
<evidence type="ECO:0000259" key="2">
    <source>
        <dbReference type="Pfam" id="PF08268"/>
    </source>
</evidence>
<evidence type="ECO:0000259" key="1">
    <source>
        <dbReference type="Pfam" id="PF00646"/>
    </source>
</evidence>
<evidence type="ECO:0000313" key="4">
    <source>
        <dbReference type="Proteomes" id="UP000467841"/>
    </source>
</evidence>
<name>A0A6D2HWS6_9BRAS</name>
<dbReference type="SUPFAM" id="SSF81383">
    <property type="entry name" value="F-box domain"/>
    <property type="match status" value="1"/>
</dbReference>